<dbReference type="AlphaFoldDB" id="B4HVJ5"/>
<dbReference type="EMBL" id="CH480817">
    <property type="protein sequence ID" value="EDW49960.1"/>
    <property type="molecule type" value="Genomic_DNA"/>
</dbReference>
<dbReference type="HOGENOM" id="CLU_2500372_0_0_1"/>
<protein>
    <submittedName>
        <fullName evidence="2">GM14253</fullName>
    </submittedName>
</protein>
<reference evidence="2 3" key="1">
    <citation type="journal article" date="2007" name="Nature">
        <title>Evolution of genes and genomes on the Drosophila phylogeny.</title>
        <authorList>
            <consortium name="Drosophila 12 Genomes Consortium"/>
            <person name="Clark A.G."/>
            <person name="Eisen M.B."/>
            <person name="Smith D.R."/>
            <person name="Bergman C.M."/>
            <person name="Oliver B."/>
            <person name="Markow T.A."/>
            <person name="Kaufman T.C."/>
            <person name="Kellis M."/>
            <person name="Gelbart W."/>
            <person name="Iyer V.N."/>
            <person name="Pollard D.A."/>
            <person name="Sackton T.B."/>
            <person name="Larracuente A.M."/>
            <person name="Singh N.D."/>
            <person name="Abad J.P."/>
            <person name="Abt D.N."/>
            <person name="Adryan B."/>
            <person name="Aguade M."/>
            <person name="Akashi H."/>
            <person name="Anderson W.W."/>
            <person name="Aquadro C.F."/>
            <person name="Ardell D.H."/>
            <person name="Arguello R."/>
            <person name="Artieri C.G."/>
            <person name="Barbash D.A."/>
            <person name="Barker D."/>
            <person name="Barsanti P."/>
            <person name="Batterham P."/>
            <person name="Batzoglou S."/>
            <person name="Begun D."/>
            <person name="Bhutkar A."/>
            <person name="Blanco E."/>
            <person name="Bosak S.A."/>
            <person name="Bradley R.K."/>
            <person name="Brand A.D."/>
            <person name="Brent M.R."/>
            <person name="Brooks A.N."/>
            <person name="Brown R.H."/>
            <person name="Butlin R.K."/>
            <person name="Caggese C."/>
            <person name="Calvi B.R."/>
            <person name="Bernardo de Carvalho A."/>
            <person name="Caspi A."/>
            <person name="Castrezana S."/>
            <person name="Celniker S.E."/>
            <person name="Chang J.L."/>
            <person name="Chapple C."/>
            <person name="Chatterji S."/>
            <person name="Chinwalla A."/>
            <person name="Civetta A."/>
            <person name="Clifton S.W."/>
            <person name="Comeron J.M."/>
            <person name="Costello J.C."/>
            <person name="Coyne J.A."/>
            <person name="Daub J."/>
            <person name="David R.G."/>
            <person name="Delcher A.L."/>
            <person name="Delehaunty K."/>
            <person name="Do C.B."/>
            <person name="Ebling H."/>
            <person name="Edwards K."/>
            <person name="Eickbush T."/>
            <person name="Evans J.D."/>
            <person name="Filipski A."/>
            <person name="Findeiss S."/>
            <person name="Freyhult E."/>
            <person name="Fulton L."/>
            <person name="Fulton R."/>
            <person name="Garcia A.C."/>
            <person name="Gardiner A."/>
            <person name="Garfield D.A."/>
            <person name="Garvin B.E."/>
            <person name="Gibson G."/>
            <person name="Gilbert D."/>
            <person name="Gnerre S."/>
            <person name="Godfrey J."/>
            <person name="Good R."/>
            <person name="Gotea V."/>
            <person name="Gravely B."/>
            <person name="Greenberg A.J."/>
            <person name="Griffiths-Jones S."/>
            <person name="Gross S."/>
            <person name="Guigo R."/>
            <person name="Gustafson E.A."/>
            <person name="Haerty W."/>
            <person name="Hahn M.W."/>
            <person name="Halligan D.L."/>
            <person name="Halpern A.L."/>
            <person name="Halter G.M."/>
            <person name="Han M.V."/>
            <person name="Heger A."/>
            <person name="Hillier L."/>
            <person name="Hinrichs A.S."/>
            <person name="Holmes I."/>
            <person name="Hoskins R.A."/>
            <person name="Hubisz M.J."/>
            <person name="Hultmark D."/>
            <person name="Huntley M.A."/>
            <person name="Jaffe D.B."/>
            <person name="Jagadeeshan S."/>
            <person name="Jeck W.R."/>
            <person name="Johnson J."/>
            <person name="Jones C.D."/>
            <person name="Jordan W.C."/>
            <person name="Karpen G.H."/>
            <person name="Kataoka E."/>
            <person name="Keightley P.D."/>
            <person name="Kheradpour P."/>
            <person name="Kirkness E.F."/>
            <person name="Koerich L.B."/>
            <person name="Kristiansen K."/>
            <person name="Kudrna D."/>
            <person name="Kulathinal R.J."/>
            <person name="Kumar S."/>
            <person name="Kwok R."/>
            <person name="Lander E."/>
            <person name="Langley C.H."/>
            <person name="Lapoint R."/>
            <person name="Lazzaro B.P."/>
            <person name="Lee S.J."/>
            <person name="Levesque L."/>
            <person name="Li R."/>
            <person name="Lin C.F."/>
            <person name="Lin M.F."/>
            <person name="Lindblad-Toh K."/>
            <person name="Llopart A."/>
            <person name="Long M."/>
            <person name="Low L."/>
            <person name="Lozovsky E."/>
            <person name="Lu J."/>
            <person name="Luo M."/>
            <person name="Machado C.A."/>
            <person name="Makalowski W."/>
            <person name="Marzo M."/>
            <person name="Matsuda M."/>
            <person name="Matzkin L."/>
            <person name="McAllister B."/>
            <person name="McBride C.S."/>
            <person name="McKernan B."/>
            <person name="McKernan K."/>
            <person name="Mendez-Lago M."/>
            <person name="Minx P."/>
            <person name="Mollenhauer M.U."/>
            <person name="Montooth K."/>
            <person name="Mount S.M."/>
            <person name="Mu X."/>
            <person name="Myers E."/>
            <person name="Negre B."/>
            <person name="Newfeld S."/>
            <person name="Nielsen R."/>
            <person name="Noor M.A."/>
            <person name="O'Grady P."/>
            <person name="Pachter L."/>
            <person name="Papaceit M."/>
            <person name="Parisi M.J."/>
            <person name="Parisi M."/>
            <person name="Parts L."/>
            <person name="Pedersen J.S."/>
            <person name="Pesole G."/>
            <person name="Phillippy A.M."/>
            <person name="Ponting C.P."/>
            <person name="Pop M."/>
            <person name="Porcelli D."/>
            <person name="Powell J.R."/>
            <person name="Prohaska S."/>
            <person name="Pruitt K."/>
            <person name="Puig M."/>
            <person name="Quesneville H."/>
            <person name="Ram K.R."/>
            <person name="Rand D."/>
            <person name="Rasmussen M.D."/>
            <person name="Reed L.K."/>
            <person name="Reenan R."/>
            <person name="Reily A."/>
            <person name="Remington K.A."/>
            <person name="Rieger T.T."/>
            <person name="Ritchie M.G."/>
            <person name="Robin C."/>
            <person name="Rogers Y.H."/>
            <person name="Rohde C."/>
            <person name="Rozas J."/>
            <person name="Rubenfield M.J."/>
            <person name="Ruiz A."/>
            <person name="Russo S."/>
            <person name="Salzberg S.L."/>
            <person name="Sanchez-Gracia A."/>
            <person name="Saranga D.J."/>
            <person name="Sato H."/>
            <person name="Schaeffer S.W."/>
            <person name="Schatz M.C."/>
            <person name="Schlenke T."/>
            <person name="Schwartz R."/>
            <person name="Segarra C."/>
            <person name="Singh R.S."/>
            <person name="Sirot L."/>
            <person name="Sirota M."/>
            <person name="Sisneros N.B."/>
            <person name="Smith C.D."/>
            <person name="Smith T.F."/>
            <person name="Spieth J."/>
            <person name="Stage D.E."/>
            <person name="Stark A."/>
            <person name="Stephan W."/>
            <person name="Strausberg R.L."/>
            <person name="Strempel S."/>
            <person name="Sturgill D."/>
            <person name="Sutton G."/>
            <person name="Sutton G.G."/>
            <person name="Tao W."/>
            <person name="Teichmann S."/>
            <person name="Tobari Y.N."/>
            <person name="Tomimura Y."/>
            <person name="Tsolas J.M."/>
            <person name="Valente V.L."/>
            <person name="Venter E."/>
            <person name="Venter J.C."/>
            <person name="Vicario S."/>
            <person name="Vieira F.G."/>
            <person name="Vilella A.J."/>
            <person name="Villasante A."/>
            <person name="Walenz B."/>
            <person name="Wang J."/>
            <person name="Wasserman M."/>
            <person name="Watts T."/>
            <person name="Wilson D."/>
            <person name="Wilson R.K."/>
            <person name="Wing R.A."/>
            <person name="Wolfner M.F."/>
            <person name="Wong A."/>
            <person name="Wong G.K."/>
            <person name="Wu C.I."/>
            <person name="Wu G."/>
            <person name="Yamamoto D."/>
            <person name="Yang H.P."/>
            <person name="Yang S.P."/>
            <person name="Yorke J.A."/>
            <person name="Yoshida K."/>
            <person name="Zdobnov E."/>
            <person name="Zhang P."/>
            <person name="Zhang Y."/>
            <person name="Zimin A.V."/>
            <person name="Baldwin J."/>
            <person name="Abdouelleil A."/>
            <person name="Abdulkadir J."/>
            <person name="Abebe A."/>
            <person name="Abera B."/>
            <person name="Abreu J."/>
            <person name="Acer S.C."/>
            <person name="Aftuck L."/>
            <person name="Alexander A."/>
            <person name="An P."/>
            <person name="Anderson E."/>
            <person name="Anderson S."/>
            <person name="Arachi H."/>
            <person name="Azer M."/>
            <person name="Bachantsang P."/>
            <person name="Barry A."/>
            <person name="Bayul T."/>
            <person name="Berlin A."/>
            <person name="Bessette D."/>
            <person name="Bloom T."/>
            <person name="Blye J."/>
            <person name="Boguslavskiy L."/>
            <person name="Bonnet C."/>
            <person name="Boukhgalter B."/>
            <person name="Bourzgui I."/>
            <person name="Brown A."/>
            <person name="Cahill P."/>
            <person name="Channer S."/>
            <person name="Cheshatsang Y."/>
            <person name="Chuda L."/>
            <person name="Citroen M."/>
            <person name="Collymore A."/>
            <person name="Cooke P."/>
            <person name="Costello M."/>
            <person name="D'Aco K."/>
            <person name="Daza R."/>
            <person name="De Haan G."/>
            <person name="DeGray S."/>
            <person name="DeMaso C."/>
            <person name="Dhargay N."/>
            <person name="Dooley K."/>
            <person name="Dooley E."/>
            <person name="Doricent M."/>
            <person name="Dorje P."/>
            <person name="Dorjee K."/>
            <person name="Dupes A."/>
            <person name="Elong R."/>
            <person name="Falk J."/>
            <person name="Farina A."/>
            <person name="Faro S."/>
            <person name="Ferguson D."/>
            <person name="Fisher S."/>
            <person name="Foley C.D."/>
            <person name="Franke A."/>
            <person name="Friedrich D."/>
            <person name="Gadbois L."/>
            <person name="Gearin G."/>
            <person name="Gearin C.R."/>
            <person name="Giannoukos G."/>
            <person name="Goode T."/>
            <person name="Graham J."/>
            <person name="Grandbois E."/>
            <person name="Grewal S."/>
            <person name="Gyaltsen K."/>
            <person name="Hafez N."/>
            <person name="Hagos B."/>
            <person name="Hall J."/>
            <person name="Henson C."/>
            <person name="Hollinger A."/>
            <person name="Honan T."/>
            <person name="Huard M.D."/>
            <person name="Hughes L."/>
            <person name="Hurhula B."/>
            <person name="Husby M.E."/>
            <person name="Kamat A."/>
            <person name="Kanga B."/>
            <person name="Kashin S."/>
            <person name="Khazanovich D."/>
            <person name="Kisner P."/>
            <person name="Lance K."/>
            <person name="Lara M."/>
            <person name="Lee W."/>
            <person name="Lennon N."/>
            <person name="Letendre F."/>
            <person name="LeVine R."/>
            <person name="Lipovsky A."/>
            <person name="Liu X."/>
            <person name="Liu J."/>
            <person name="Liu S."/>
            <person name="Lokyitsang T."/>
            <person name="Lokyitsang Y."/>
            <person name="Lubonja R."/>
            <person name="Lui A."/>
            <person name="MacDonald P."/>
            <person name="Magnisalis V."/>
            <person name="Maru K."/>
            <person name="Matthews C."/>
            <person name="McCusker W."/>
            <person name="McDonough S."/>
            <person name="Mehta T."/>
            <person name="Meldrim J."/>
            <person name="Meneus L."/>
            <person name="Mihai O."/>
            <person name="Mihalev A."/>
            <person name="Mihova T."/>
            <person name="Mittelman R."/>
            <person name="Mlenga V."/>
            <person name="Montmayeur A."/>
            <person name="Mulrain L."/>
            <person name="Navidi A."/>
            <person name="Naylor J."/>
            <person name="Negash T."/>
            <person name="Nguyen T."/>
            <person name="Nguyen N."/>
            <person name="Nicol R."/>
            <person name="Norbu C."/>
            <person name="Norbu N."/>
            <person name="Novod N."/>
            <person name="O'Neill B."/>
            <person name="Osman S."/>
            <person name="Markiewicz E."/>
            <person name="Oyono O.L."/>
            <person name="Patti C."/>
            <person name="Phunkhang P."/>
            <person name="Pierre F."/>
            <person name="Priest M."/>
            <person name="Raghuraman S."/>
            <person name="Rege F."/>
            <person name="Reyes R."/>
            <person name="Rise C."/>
            <person name="Rogov P."/>
            <person name="Ross K."/>
            <person name="Ryan E."/>
            <person name="Settipalli S."/>
            <person name="Shea T."/>
            <person name="Sherpa N."/>
            <person name="Shi L."/>
            <person name="Shih D."/>
            <person name="Sparrow T."/>
            <person name="Spaulding J."/>
            <person name="Stalker J."/>
            <person name="Stange-Thomann N."/>
            <person name="Stavropoulos S."/>
            <person name="Stone C."/>
            <person name="Strader C."/>
            <person name="Tesfaye S."/>
            <person name="Thomson T."/>
            <person name="Thoulutsang Y."/>
            <person name="Thoulutsang D."/>
            <person name="Topham K."/>
            <person name="Topping I."/>
            <person name="Tsamla T."/>
            <person name="Vassiliev H."/>
            <person name="Vo A."/>
            <person name="Wangchuk T."/>
            <person name="Wangdi T."/>
            <person name="Weiand M."/>
            <person name="Wilkinson J."/>
            <person name="Wilson A."/>
            <person name="Yadav S."/>
            <person name="Young G."/>
            <person name="Yu Q."/>
            <person name="Zembek L."/>
            <person name="Zhong D."/>
            <person name="Zimmer A."/>
            <person name="Zwirko Z."/>
            <person name="Jaffe D.B."/>
            <person name="Alvarez P."/>
            <person name="Brockman W."/>
            <person name="Butler J."/>
            <person name="Chin C."/>
            <person name="Gnerre S."/>
            <person name="Grabherr M."/>
            <person name="Kleber M."/>
            <person name="Mauceli E."/>
            <person name="MacCallum I."/>
        </authorList>
    </citation>
    <scope>NUCLEOTIDE SEQUENCE [LARGE SCALE GENOMIC DNA]</scope>
    <source>
        <strain evidence="3">Rob3c / Tucson 14021-0248.25</strain>
    </source>
</reference>
<dbReference type="PhylomeDB" id="B4HVJ5"/>
<evidence type="ECO:0000256" key="1">
    <source>
        <dbReference type="SAM" id="Coils"/>
    </source>
</evidence>
<dbReference type="OMA" id="MVINPVM"/>
<dbReference type="Proteomes" id="UP000001292">
    <property type="component" value="Unassembled WGS sequence"/>
</dbReference>
<proteinExistence type="predicted"/>
<keyword evidence="3" id="KW-1185">Reference proteome</keyword>
<organism evidence="3">
    <name type="scientific">Drosophila sechellia</name>
    <name type="common">Fruit fly</name>
    <dbReference type="NCBI Taxonomy" id="7238"/>
    <lineage>
        <taxon>Eukaryota</taxon>
        <taxon>Metazoa</taxon>
        <taxon>Ecdysozoa</taxon>
        <taxon>Arthropoda</taxon>
        <taxon>Hexapoda</taxon>
        <taxon>Insecta</taxon>
        <taxon>Pterygota</taxon>
        <taxon>Neoptera</taxon>
        <taxon>Endopterygota</taxon>
        <taxon>Diptera</taxon>
        <taxon>Brachycera</taxon>
        <taxon>Muscomorpha</taxon>
        <taxon>Ephydroidea</taxon>
        <taxon>Drosophilidae</taxon>
        <taxon>Drosophila</taxon>
        <taxon>Sophophora</taxon>
    </lineage>
</organism>
<evidence type="ECO:0000313" key="3">
    <source>
        <dbReference type="Proteomes" id="UP000001292"/>
    </source>
</evidence>
<feature type="coiled-coil region" evidence="1">
    <location>
        <begin position="50"/>
        <end position="77"/>
    </location>
</feature>
<sequence>MAKKILSASSKLNDLKISAMVQSLQSIDQNYPSGFIKQMVINPVMSAMTTQDEEAKMQKLKEILQLLKAVNNKLMSQLPFDVLIKMM</sequence>
<accession>B4HVJ5</accession>
<keyword evidence="1" id="KW-0175">Coiled coil</keyword>
<name>B4HVJ5_DROSE</name>
<evidence type="ECO:0000313" key="2">
    <source>
        <dbReference type="EMBL" id="EDW49960.1"/>
    </source>
</evidence>
<gene>
    <name evidence="2" type="primary">Dsec\GM14253</name>
    <name evidence="2" type="ORF">Dsec_GM14253</name>
</gene>